<feature type="compositionally biased region" description="Polar residues" evidence="3">
    <location>
        <begin position="1669"/>
        <end position="1684"/>
    </location>
</feature>
<feature type="region of interest" description="Disordered" evidence="3">
    <location>
        <begin position="1415"/>
        <end position="1510"/>
    </location>
</feature>
<evidence type="ECO:0000256" key="1">
    <source>
        <dbReference type="ARBA" id="ARBA00022614"/>
    </source>
</evidence>
<feature type="region of interest" description="Disordered" evidence="3">
    <location>
        <begin position="1699"/>
        <end position="1780"/>
    </location>
</feature>
<feature type="compositionally biased region" description="Low complexity" evidence="3">
    <location>
        <begin position="1206"/>
        <end position="1217"/>
    </location>
</feature>
<feature type="region of interest" description="Disordered" evidence="3">
    <location>
        <begin position="674"/>
        <end position="822"/>
    </location>
</feature>
<dbReference type="InterPro" id="IPR001611">
    <property type="entry name" value="Leu-rich_rpt"/>
</dbReference>
<keyword evidence="7" id="KW-1185">Reference proteome</keyword>
<feature type="compositionally biased region" description="Low complexity" evidence="3">
    <location>
        <begin position="938"/>
        <end position="948"/>
    </location>
</feature>
<feature type="signal peptide" evidence="4">
    <location>
        <begin position="1"/>
        <end position="24"/>
    </location>
</feature>
<evidence type="ECO:0000256" key="4">
    <source>
        <dbReference type="SAM" id="SignalP"/>
    </source>
</evidence>
<evidence type="ECO:0000256" key="3">
    <source>
        <dbReference type="SAM" id="MobiDB-lite"/>
    </source>
</evidence>
<protein>
    <recommendedName>
        <fullName evidence="5">Immunoglobulin domain-containing protein</fullName>
    </recommendedName>
</protein>
<name>A0AAQ4RVW8_GASAC</name>
<dbReference type="Ensembl" id="ENSGACT00000044777.1">
    <property type="protein sequence ID" value="ENSGACP00000067864.1"/>
    <property type="gene ID" value="ENSGACG00000027930.1"/>
</dbReference>
<dbReference type="GeneTree" id="ENSGT00390000014817"/>
<proteinExistence type="predicted"/>
<feature type="compositionally biased region" description="Basic and acidic residues" evidence="3">
    <location>
        <begin position="1271"/>
        <end position="1286"/>
    </location>
</feature>
<feature type="region of interest" description="Disordered" evidence="3">
    <location>
        <begin position="504"/>
        <end position="661"/>
    </location>
</feature>
<feature type="domain" description="Immunoglobulin" evidence="5">
    <location>
        <begin position="279"/>
        <end position="348"/>
    </location>
</feature>
<evidence type="ECO:0000313" key="7">
    <source>
        <dbReference type="Proteomes" id="UP000007635"/>
    </source>
</evidence>
<keyword evidence="4" id="KW-0732">Signal</keyword>
<feature type="compositionally biased region" description="Basic and acidic residues" evidence="3">
    <location>
        <begin position="535"/>
        <end position="553"/>
    </location>
</feature>
<feature type="region of interest" description="Disordered" evidence="3">
    <location>
        <begin position="931"/>
        <end position="963"/>
    </location>
</feature>
<feature type="compositionally biased region" description="Basic and acidic residues" evidence="3">
    <location>
        <begin position="696"/>
        <end position="716"/>
    </location>
</feature>
<dbReference type="PANTHER" id="PTHR24366:SF96">
    <property type="entry name" value="LEUCINE RICH REPEAT CONTAINING 53"/>
    <property type="match status" value="1"/>
</dbReference>
<feature type="compositionally biased region" description="Basic and acidic residues" evidence="3">
    <location>
        <begin position="813"/>
        <end position="822"/>
    </location>
</feature>
<feature type="compositionally biased region" description="Polar residues" evidence="3">
    <location>
        <begin position="1770"/>
        <end position="1780"/>
    </location>
</feature>
<feature type="region of interest" description="Disordered" evidence="3">
    <location>
        <begin position="1186"/>
        <end position="1328"/>
    </location>
</feature>
<feature type="compositionally biased region" description="Basic and acidic residues" evidence="3">
    <location>
        <begin position="1495"/>
        <end position="1510"/>
    </location>
</feature>
<dbReference type="PROSITE" id="PS51450">
    <property type="entry name" value="LRR"/>
    <property type="match status" value="2"/>
</dbReference>
<dbReference type="PROSITE" id="PS51257">
    <property type="entry name" value="PROKAR_LIPOPROTEIN"/>
    <property type="match status" value="1"/>
</dbReference>
<feature type="compositionally biased region" description="Basic and acidic residues" evidence="3">
    <location>
        <begin position="1236"/>
        <end position="1247"/>
    </location>
</feature>
<accession>A0AAQ4RVW8</accession>
<feature type="compositionally biased region" description="Basic and acidic residues" evidence="3">
    <location>
        <begin position="791"/>
        <end position="800"/>
    </location>
</feature>
<dbReference type="InterPro" id="IPR003591">
    <property type="entry name" value="Leu-rich_rpt_typical-subtyp"/>
</dbReference>
<keyword evidence="2" id="KW-0677">Repeat</keyword>
<organism evidence="6 7">
    <name type="scientific">Gasterosteus aculeatus aculeatus</name>
    <name type="common">three-spined stickleback</name>
    <dbReference type="NCBI Taxonomy" id="481459"/>
    <lineage>
        <taxon>Eukaryota</taxon>
        <taxon>Metazoa</taxon>
        <taxon>Chordata</taxon>
        <taxon>Craniata</taxon>
        <taxon>Vertebrata</taxon>
        <taxon>Euteleostomi</taxon>
        <taxon>Actinopterygii</taxon>
        <taxon>Neopterygii</taxon>
        <taxon>Teleostei</taxon>
        <taxon>Neoteleostei</taxon>
        <taxon>Acanthomorphata</taxon>
        <taxon>Eupercaria</taxon>
        <taxon>Perciformes</taxon>
        <taxon>Cottioidei</taxon>
        <taxon>Gasterosteales</taxon>
        <taxon>Gasterosteidae</taxon>
        <taxon>Gasterosteus</taxon>
    </lineage>
</organism>
<feature type="compositionally biased region" description="Polar residues" evidence="3">
    <location>
        <begin position="762"/>
        <end position="772"/>
    </location>
</feature>
<feature type="compositionally biased region" description="Low complexity" evidence="3">
    <location>
        <begin position="642"/>
        <end position="654"/>
    </location>
</feature>
<feature type="region of interest" description="Disordered" evidence="3">
    <location>
        <begin position="870"/>
        <end position="918"/>
    </location>
</feature>
<dbReference type="Gene3D" id="2.60.40.10">
    <property type="entry name" value="Immunoglobulins"/>
    <property type="match status" value="1"/>
</dbReference>
<dbReference type="InterPro" id="IPR013783">
    <property type="entry name" value="Ig-like_fold"/>
</dbReference>
<feature type="region of interest" description="Disordered" evidence="3">
    <location>
        <begin position="1536"/>
        <end position="1575"/>
    </location>
</feature>
<reference evidence="6" key="3">
    <citation type="submission" date="2025-09" db="UniProtKB">
        <authorList>
            <consortium name="Ensembl"/>
        </authorList>
    </citation>
    <scope>IDENTIFICATION</scope>
</reference>
<feature type="region of interest" description="Disordered" evidence="3">
    <location>
        <begin position="1623"/>
        <end position="1684"/>
    </location>
</feature>
<feature type="compositionally biased region" description="Low complexity" evidence="3">
    <location>
        <begin position="773"/>
        <end position="789"/>
    </location>
</feature>
<dbReference type="SUPFAM" id="SSF52058">
    <property type="entry name" value="L domain-like"/>
    <property type="match status" value="1"/>
</dbReference>
<dbReference type="SMART" id="SM00369">
    <property type="entry name" value="LRR_TYP"/>
    <property type="match status" value="4"/>
</dbReference>
<evidence type="ECO:0000313" key="6">
    <source>
        <dbReference type="Ensembl" id="ENSGACP00000067864.1"/>
    </source>
</evidence>
<feature type="compositionally biased region" description="Polar residues" evidence="3">
    <location>
        <begin position="1440"/>
        <end position="1450"/>
    </location>
</feature>
<keyword evidence="1" id="KW-0433">Leucine-rich repeat</keyword>
<dbReference type="Gene3D" id="3.80.10.10">
    <property type="entry name" value="Ribonuclease Inhibitor"/>
    <property type="match status" value="2"/>
</dbReference>
<feature type="chain" id="PRO_5042871420" description="Immunoglobulin domain-containing protein" evidence="4">
    <location>
        <begin position="25"/>
        <end position="1780"/>
    </location>
</feature>
<dbReference type="PANTHER" id="PTHR24366">
    <property type="entry name" value="IG(IMMUNOGLOBULIN) AND LRR(LEUCINE RICH REPEAT) DOMAINS"/>
    <property type="match status" value="1"/>
</dbReference>
<evidence type="ECO:0000259" key="5">
    <source>
        <dbReference type="SMART" id="SM00409"/>
    </source>
</evidence>
<feature type="region of interest" description="Disordered" evidence="3">
    <location>
        <begin position="1121"/>
        <end position="1157"/>
    </location>
</feature>
<sequence length="1780" mass="195230">MARTPATFLLLLLLVSSGLHVSCGCPDSCACRAPSLLNCSSAGLTSAPRPIRASVAQLDLSHNLLRAVAFDGPRPNLRDVWLGDNGVERLSLCVGGETGRTRRGRACESWAPALQLLSVERNRLQALPQGLESSRSLQVLQLSYNRISALRPGDLRHLQQLEELHLHHNLIRSLHPQTFQGLTRLRVLDLSFNMLTSLHPSTYLSLRHVGAEVALGGNRWRCDCGARGLRRRMSYDGSRGLRAWSLVCASPAALAGRDLLRLEDHDLDCSGADGGAELHRDVTVRRGSEILLTCARQDLSWWTPSGEASVSQPQAGLLISDFQETDTGLYVCVSEKLEVVSVFDLQISEVGESRRKARSLPGISRQMIPRETPDSSDRGRNQLIRATQSELDLAVCLSVFITFVVSFVLGVLARPCVDVLLRRFTREKSSATTSVSAVEQRQYDNEAFCHSEEPVFTGPHRERRVTFSTIDLTEEGHVKYYDTVNAGNQERVNDDAVIECEPAEAERDTNAAGGSGSKISVRESGAEESQMDLSGRTHEKEFEHIPDSVERRGSVSSRSDSSRSDKVVNSTQTSRKREEDSVQQRADYSTAAEEDVVHISLEGPSGLGFPTEPFADWSPHAKDTNLSDPGLWQENEEQFEFSDSAQSTSARSSTVRGSFNDSRLVSTLNKQKWVDSSNSSSNVSEDERTQNTVNKVAEDLERNLRKDGNFEQRILDDDAIGPSVQFNQGDYRPAVRPGESFSSLSSDGKGFTVKKGRVPSLVATSHGESLNTSAEASSPAAHRSSSSSESDAEHKHDLTKPIKRRAPQPPTHSDSRVEGENKTMNHMQKRGATSAKGLQIGVSQTGRHDPDTRWPVLDLEHIPHIKRRLDIKGPSHDSSSIKTRDETTRYTKRPVKMKTAGPPVLVSQTGSHNPDSRWPVLDLEHIPHIKRRLDIKGPSPDSSSSSDSDQIKKPAQGNLSMAKLPSEVSQTVSYDQQTKWPVLDLGATTRIKRRLDIKGPSPDSTSSSDSEDETTCYTEKPGNVGIVGPSVLVSQTGSHNADSRWPVLDLEQIPHIKRRLYIKGPSPDSSSSSHSDQIKKPAEGNLSMAKLPSEVSQTVSYDQQTKWPVLDLGATTRIKRRLDIKGPSPDSTSSSDSEDETTCYTEKPGNVGIVGPSVLVSQTGSHNADSRWPVLDLEQIPHIKRRLYIKPRSPTPDSLSSGGGMNKMSSRRSSSSSDEQEGNVKNVRYHQTTVDPDGRWPDPELRSVFHVKKRLDIKARSPPPPESSSSSDHESEARCTNVEKQRTYVGITGYQSDRLSGTKKRLNIKGPSQPMDSESISSGEDENAKGLELSSVLKATKKEVTILPNTQVISTSRSPKTDNSIQLEKYTVITEEVGDKTSVNISATPEINPELQSRWATMNLGVSRFRKRLDITANTREPPSLSLLAPPDSPSSSSSGTESTSNRTQGNGKGAGVQGIIYKESTIIPEDKPGKVSLGLKGRDHSGDAVQGTEKSTKDYNRPTTERKPDTLLTDFSIPHVKRYLDIKVNEKVPPLEQLPDSFSSSSENEDASTKPVGEGWRKEASQHPTSLYSTQAVTVKPSQTELGRTKDEAELDRKLDSVRPELSLANIPRVRRALDIRAQRESRSSENETTSLSVPNLSLGVPRVKRRLNVKGPLPSSSSESESDTNQSRSASNMSGMTDNDSLIAYKRVIMKTSPLPGWSSSQSGQRETERVEQESPSFAPKRVPRVGFDNVVDGRTGRPIGGADIPTEIRWTSIGRQMPDLSVPSPTGRSSPVA</sequence>
<dbReference type="SMART" id="SM00409">
    <property type="entry name" value="IG"/>
    <property type="match status" value="1"/>
</dbReference>
<reference evidence="6" key="2">
    <citation type="submission" date="2025-08" db="UniProtKB">
        <authorList>
            <consortium name="Ensembl"/>
        </authorList>
    </citation>
    <scope>IDENTIFICATION</scope>
</reference>
<feature type="region of interest" description="Disordered" evidence="3">
    <location>
        <begin position="994"/>
        <end position="1028"/>
    </location>
</feature>
<dbReference type="Pfam" id="PF13855">
    <property type="entry name" value="LRR_8"/>
    <property type="match status" value="1"/>
</dbReference>
<dbReference type="InterPro" id="IPR003599">
    <property type="entry name" value="Ig_sub"/>
</dbReference>
<reference evidence="6 7" key="1">
    <citation type="journal article" date="2021" name="G3 (Bethesda)">
        <title>Improved contiguity of the threespine stickleback genome using long-read sequencing.</title>
        <authorList>
            <person name="Nath S."/>
            <person name="Shaw D.E."/>
            <person name="White M.A."/>
        </authorList>
    </citation>
    <scope>NUCLEOTIDE SEQUENCE [LARGE SCALE GENOMIC DNA]</scope>
    <source>
        <strain evidence="6 7">Lake Benthic</strain>
    </source>
</reference>
<evidence type="ECO:0000256" key="2">
    <source>
        <dbReference type="ARBA" id="ARBA00022737"/>
    </source>
</evidence>
<feature type="compositionally biased region" description="Low complexity" evidence="3">
    <location>
        <begin position="674"/>
        <end position="683"/>
    </location>
</feature>
<dbReference type="InterPro" id="IPR032675">
    <property type="entry name" value="LRR_dom_sf"/>
</dbReference>
<dbReference type="Proteomes" id="UP000007635">
    <property type="component" value="Chromosome VIII"/>
</dbReference>
<feature type="compositionally biased region" description="Low complexity" evidence="3">
    <location>
        <begin position="1422"/>
        <end position="1439"/>
    </location>
</feature>